<sequence length="137" mass="13710">MLRTTVRDATGSPVVLVDSVSSLSLDDRGSVAVTGSHGGSSSAEWGTRFLPGLIFFNDAGMGKDRAGAAALDLLDAAETACAVVDNDTARIGDADDTWQHGVVSAVNRAAAAGGLAAGQTVRAATAAWHTSGVIAGR</sequence>
<dbReference type="RefSeq" id="WP_075742094.1">
    <property type="nucleotide sequence ID" value="NZ_CP016076.1"/>
</dbReference>
<dbReference type="KEGG" id="acad:UA74_22780"/>
<accession>A0AAC9LHT0</accession>
<gene>
    <name evidence="1" type="ORF">UA74_22780</name>
</gene>
<name>A0AAC9LHT0_9PSEU</name>
<evidence type="ECO:0000313" key="1">
    <source>
        <dbReference type="EMBL" id="APU16574.1"/>
    </source>
</evidence>
<keyword evidence="2" id="KW-1185">Reference proteome</keyword>
<dbReference type="EMBL" id="CP016076">
    <property type="protein sequence ID" value="APU16574.1"/>
    <property type="molecule type" value="Genomic_DNA"/>
</dbReference>
<reference evidence="2" key="1">
    <citation type="submission" date="2016-06" db="EMBL/GenBank/DDBJ databases">
        <title>Complete genome sequence of Actinoalloteichus fjordicus DSM 46855 (=ADI127-17), type strain of the new species Actinoalloteichus fjordicus.</title>
        <authorList>
            <person name="Ruckert C."/>
            <person name="Nouioui I."/>
            <person name="Willmese J."/>
            <person name="van Wezel G."/>
            <person name="Klenk H.-P."/>
            <person name="Kalinowski J."/>
            <person name="Zotchev S.B."/>
        </authorList>
    </citation>
    <scope>NUCLEOTIDE SEQUENCE [LARGE SCALE GENOMIC DNA]</scope>
    <source>
        <strain evidence="2">ADI127-7</strain>
    </source>
</reference>
<protein>
    <submittedName>
        <fullName evidence="1">Uncharacterized protein</fullName>
    </submittedName>
</protein>
<organism evidence="1 2">
    <name type="scientific">Actinoalloteichus fjordicus</name>
    <dbReference type="NCBI Taxonomy" id="1612552"/>
    <lineage>
        <taxon>Bacteria</taxon>
        <taxon>Bacillati</taxon>
        <taxon>Actinomycetota</taxon>
        <taxon>Actinomycetes</taxon>
        <taxon>Pseudonocardiales</taxon>
        <taxon>Pseudonocardiaceae</taxon>
        <taxon>Actinoalloteichus</taxon>
    </lineage>
</organism>
<dbReference type="AlphaFoldDB" id="A0AAC9LHT0"/>
<evidence type="ECO:0000313" key="2">
    <source>
        <dbReference type="Proteomes" id="UP000185511"/>
    </source>
</evidence>
<proteinExistence type="predicted"/>
<dbReference type="Proteomes" id="UP000185511">
    <property type="component" value="Chromosome"/>
</dbReference>